<feature type="compositionally biased region" description="Polar residues" evidence="3">
    <location>
        <begin position="404"/>
        <end position="414"/>
    </location>
</feature>
<sequence>NALVKHSVRNAKFESLCAICNKCLFDANHDICLIDFVNDVNVHSKSKSKRNKKRKTWKPTGKVFTDVGYKWKPTGRLFTIVDKSLSRRPKQLKSVGSSKKDKIVESKIANNSKPTHLWGSNATDVPSSSYLVNDRSSGSSSGTVRFKNDKVAKIMGYDLEVAFWKNTCFIRNLEGVDLLSGSCDTNLYIISLDGMLKTSPIYLLSKASKTKSWLWHRHLSHLNSSTLNKLAINGLARGITKLKFQKDHLCLACALGKSYKSSHQPKVEDTNQEKLYLLHMDRCGPMRVESINGKKYILVIVDDYSRFTWVKFLRSKDEAIIKCIKNIQVRLNATVFPVAAAPRAIEIADSPVSTSIDQDASSSSIPSSQDQEHSLIISQAVEESPKTPLFHDDPLHEPLHEDSTSQGSSSNVRPSHTPFELIGRWTKDHQIVNMIEPKNFKQAMTKPSWIDAMQEEIHEFERLQVKTDEFGGVLKNKARLVAQGFRQEEGIDFEESFTPVARIEAIRIFVVNAANKNMTIFQMDVKTAFLNGELKEEVYVSQLEGFVDQEYPSHVYKLKKSLYGLKQAPHAWYDMLLSFLISQHFSKGAIDPTLFTWKA</sequence>
<feature type="compositionally biased region" description="Low complexity" evidence="3">
    <location>
        <begin position="353"/>
        <end position="369"/>
    </location>
</feature>
<evidence type="ECO:0000256" key="2">
    <source>
        <dbReference type="ARBA" id="ARBA00022801"/>
    </source>
</evidence>
<feature type="region of interest" description="Disordered" evidence="3">
    <location>
        <begin position="352"/>
        <end position="373"/>
    </location>
</feature>
<proteinExistence type="predicted"/>
<evidence type="ECO:0000259" key="5">
    <source>
        <dbReference type="Pfam" id="PF13976"/>
    </source>
</evidence>
<dbReference type="Proteomes" id="UP001151760">
    <property type="component" value="Unassembled WGS sequence"/>
</dbReference>
<feature type="domain" description="Reverse transcriptase Ty1/copia-type" evidence="4">
    <location>
        <begin position="466"/>
        <end position="595"/>
    </location>
</feature>
<dbReference type="InterPro" id="IPR039537">
    <property type="entry name" value="Retrotran_Ty1/copia-like"/>
</dbReference>
<dbReference type="SUPFAM" id="SSF53098">
    <property type="entry name" value="Ribonuclease H-like"/>
    <property type="match status" value="1"/>
</dbReference>
<dbReference type="InterPro" id="IPR013103">
    <property type="entry name" value="RVT_2"/>
</dbReference>
<feature type="non-terminal residue" evidence="6">
    <location>
        <position position="1"/>
    </location>
</feature>
<comment type="caution">
    <text evidence="6">The sequence shown here is derived from an EMBL/GenBank/DDBJ whole genome shotgun (WGS) entry which is preliminary data.</text>
</comment>
<dbReference type="SUPFAM" id="SSF56672">
    <property type="entry name" value="DNA/RNA polymerases"/>
    <property type="match status" value="1"/>
</dbReference>
<keyword evidence="7" id="KW-1185">Reference proteome</keyword>
<feature type="compositionally biased region" description="Basic and acidic residues" evidence="3">
    <location>
        <begin position="387"/>
        <end position="403"/>
    </location>
</feature>
<gene>
    <name evidence="6" type="ORF">Tco_1124294</name>
</gene>
<dbReference type="PANTHER" id="PTHR42648">
    <property type="entry name" value="TRANSPOSASE, PUTATIVE-RELATED"/>
    <property type="match status" value="1"/>
</dbReference>
<evidence type="ECO:0000313" key="7">
    <source>
        <dbReference type="Proteomes" id="UP001151760"/>
    </source>
</evidence>
<dbReference type="Pfam" id="PF13976">
    <property type="entry name" value="gag_pre-integrs"/>
    <property type="match status" value="1"/>
</dbReference>
<protein>
    <submittedName>
        <fullName evidence="6">Retrovirus-related pol polyprotein from transposon TNT 1-94</fullName>
    </submittedName>
</protein>
<name>A0ABQ5J629_9ASTR</name>
<feature type="domain" description="GAG-pre-integrase" evidence="5">
    <location>
        <begin position="186"/>
        <end position="258"/>
    </location>
</feature>
<evidence type="ECO:0000259" key="4">
    <source>
        <dbReference type="Pfam" id="PF07727"/>
    </source>
</evidence>
<evidence type="ECO:0000256" key="1">
    <source>
        <dbReference type="ARBA" id="ARBA00022723"/>
    </source>
</evidence>
<dbReference type="PANTHER" id="PTHR42648:SF18">
    <property type="entry name" value="RETROTRANSPOSON, UNCLASSIFIED-LIKE PROTEIN"/>
    <property type="match status" value="1"/>
</dbReference>
<reference evidence="6" key="2">
    <citation type="submission" date="2022-01" db="EMBL/GenBank/DDBJ databases">
        <authorList>
            <person name="Yamashiro T."/>
            <person name="Shiraishi A."/>
            <person name="Satake H."/>
            <person name="Nakayama K."/>
        </authorList>
    </citation>
    <scope>NUCLEOTIDE SEQUENCE</scope>
</reference>
<reference evidence="6" key="1">
    <citation type="journal article" date="2022" name="Int. J. Mol. Sci.">
        <title>Draft Genome of Tanacetum Coccineum: Genomic Comparison of Closely Related Tanacetum-Family Plants.</title>
        <authorList>
            <person name="Yamashiro T."/>
            <person name="Shiraishi A."/>
            <person name="Nakayama K."/>
            <person name="Satake H."/>
        </authorList>
    </citation>
    <scope>NUCLEOTIDE SEQUENCE</scope>
</reference>
<feature type="region of interest" description="Disordered" evidence="3">
    <location>
        <begin position="387"/>
        <end position="417"/>
    </location>
</feature>
<dbReference type="Gene3D" id="3.30.420.10">
    <property type="entry name" value="Ribonuclease H-like superfamily/Ribonuclease H"/>
    <property type="match status" value="1"/>
</dbReference>
<organism evidence="6 7">
    <name type="scientific">Tanacetum coccineum</name>
    <dbReference type="NCBI Taxonomy" id="301880"/>
    <lineage>
        <taxon>Eukaryota</taxon>
        <taxon>Viridiplantae</taxon>
        <taxon>Streptophyta</taxon>
        <taxon>Embryophyta</taxon>
        <taxon>Tracheophyta</taxon>
        <taxon>Spermatophyta</taxon>
        <taxon>Magnoliopsida</taxon>
        <taxon>eudicotyledons</taxon>
        <taxon>Gunneridae</taxon>
        <taxon>Pentapetalae</taxon>
        <taxon>asterids</taxon>
        <taxon>campanulids</taxon>
        <taxon>Asterales</taxon>
        <taxon>Asteraceae</taxon>
        <taxon>Asteroideae</taxon>
        <taxon>Anthemideae</taxon>
        <taxon>Anthemidinae</taxon>
        <taxon>Tanacetum</taxon>
    </lineage>
</organism>
<evidence type="ECO:0000256" key="3">
    <source>
        <dbReference type="SAM" id="MobiDB-lite"/>
    </source>
</evidence>
<evidence type="ECO:0000313" key="6">
    <source>
        <dbReference type="EMBL" id="GJU07864.1"/>
    </source>
</evidence>
<accession>A0ABQ5J629</accession>
<dbReference type="InterPro" id="IPR036397">
    <property type="entry name" value="RNaseH_sf"/>
</dbReference>
<dbReference type="InterPro" id="IPR025724">
    <property type="entry name" value="GAG-pre-integrase_dom"/>
</dbReference>
<keyword evidence="2" id="KW-0378">Hydrolase</keyword>
<keyword evidence="1" id="KW-0479">Metal-binding</keyword>
<dbReference type="InterPro" id="IPR012337">
    <property type="entry name" value="RNaseH-like_sf"/>
</dbReference>
<dbReference type="Pfam" id="PF07727">
    <property type="entry name" value="RVT_2"/>
    <property type="match status" value="1"/>
</dbReference>
<dbReference type="EMBL" id="BQNB010021580">
    <property type="protein sequence ID" value="GJU07864.1"/>
    <property type="molecule type" value="Genomic_DNA"/>
</dbReference>
<dbReference type="InterPro" id="IPR043502">
    <property type="entry name" value="DNA/RNA_pol_sf"/>
</dbReference>